<dbReference type="OrthoDB" id="9804460at2"/>
<keyword evidence="2" id="KW-0378">Hydrolase</keyword>
<organism evidence="2 3">
    <name type="scientific">Pseudooceanicola marinus</name>
    <dbReference type="NCBI Taxonomy" id="396013"/>
    <lineage>
        <taxon>Bacteria</taxon>
        <taxon>Pseudomonadati</taxon>
        <taxon>Pseudomonadota</taxon>
        <taxon>Alphaproteobacteria</taxon>
        <taxon>Rhodobacterales</taxon>
        <taxon>Paracoccaceae</taxon>
        <taxon>Pseudooceanicola</taxon>
    </lineage>
</organism>
<feature type="domain" description="CobQ/CobB/MinD/ParA nucleotide binding" evidence="1">
    <location>
        <begin position="8"/>
        <end position="184"/>
    </location>
</feature>
<accession>A0A1X7A6K9</accession>
<dbReference type="EMBL" id="FWFN01000009">
    <property type="protein sequence ID" value="SLN71979.1"/>
    <property type="molecule type" value="Genomic_DNA"/>
</dbReference>
<reference evidence="2 3" key="1">
    <citation type="submission" date="2017-03" db="EMBL/GenBank/DDBJ databases">
        <authorList>
            <person name="Afonso C.L."/>
            <person name="Miller P.J."/>
            <person name="Scott M.A."/>
            <person name="Spackman E."/>
            <person name="Goraichik I."/>
            <person name="Dimitrov K.M."/>
            <person name="Suarez D.L."/>
            <person name="Swayne D.E."/>
        </authorList>
    </citation>
    <scope>NUCLEOTIDE SEQUENCE [LARGE SCALE GENOMIC DNA]</scope>
    <source>
        <strain evidence="2 3">CECT 7751</strain>
    </source>
</reference>
<dbReference type="EC" id="3.6.-.-" evidence="2"/>
<protein>
    <submittedName>
        <fullName evidence="2">Chromosome-partitioning ATPase Soj</fullName>
        <ecNumber evidence="2">3.6.-.-</ecNumber>
    </submittedName>
</protein>
<keyword evidence="3" id="KW-1185">Reference proteome</keyword>
<dbReference type="Pfam" id="PF01656">
    <property type="entry name" value="CbiA"/>
    <property type="match status" value="1"/>
</dbReference>
<dbReference type="GO" id="GO:0016787">
    <property type="term" value="F:hydrolase activity"/>
    <property type="evidence" value="ECO:0007669"/>
    <property type="project" value="UniProtKB-KW"/>
</dbReference>
<dbReference type="InterPro" id="IPR002586">
    <property type="entry name" value="CobQ/CobB/MinD/ParA_Nub-bd_dom"/>
</dbReference>
<gene>
    <name evidence="2" type="primary">soj_1</name>
    <name evidence="2" type="ORF">PSM7751_03893</name>
</gene>
<dbReference type="Proteomes" id="UP000193963">
    <property type="component" value="Unassembled WGS sequence"/>
</dbReference>
<dbReference type="AlphaFoldDB" id="A0A1X7A6K9"/>
<dbReference type="PANTHER" id="PTHR13696">
    <property type="entry name" value="P-LOOP CONTAINING NUCLEOSIDE TRIPHOSPHATE HYDROLASE"/>
    <property type="match status" value="1"/>
</dbReference>
<dbReference type="RefSeq" id="WP_085889902.1">
    <property type="nucleotide sequence ID" value="NZ_FWFN01000009.1"/>
</dbReference>
<evidence type="ECO:0000313" key="3">
    <source>
        <dbReference type="Proteomes" id="UP000193963"/>
    </source>
</evidence>
<dbReference type="InterPro" id="IPR027417">
    <property type="entry name" value="P-loop_NTPase"/>
</dbReference>
<proteinExistence type="predicted"/>
<name>A0A1X7A6K9_9RHOB</name>
<dbReference type="SUPFAM" id="SSF52540">
    <property type="entry name" value="P-loop containing nucleoside triphosphate hydrolases"/>
    <property type="match status" value="1"/>
</dbReference>
<dbReference type="Gene3D" id="3.40.50.300">
    <property type="entry name" value="P-loop containing nucleotide triphosphate hydrolases"/>
    <property type="match status" value="1"/>
</dbReference>
<sequence length="216" mass="22721">MSRKTKIIAVATQKGGAGKSTISIHLAVQAMQSKKSAQVILLDLDPQGSVADWAKLRELEDPIVLQAMPGNLSAYLSQAEEDGADYVVIDTPTHAGGTIDAAIRAADLVVIPIRPGPFDINAAAGTVEIMKQTGRPGIFVLSQVAAVGPEGDDTAAVLQELYPDVPVAKARLGQRKAFMQALISGQAITEFDRPSSKAVGEIKALFREVRAAIKAP</sequence>
<evidence type="ECO:0000313" key="2">
    <source>
        <dbReference type="EMBL" id="SLN71979.1"/>
    </source>
</evidence>
<dbReference type="PANTHER" id="PTHR13696:SF96">
    <property type="entry name" value="COBQ_COBB_MIND_PARA NUCLEOTIDE BINDING DOMAIN-CONTAINING PROTEIN"/>
    <property type="match status" value="1"/>
</dbReference>
<dbReference type="InterPro" id="IPR050678">
    <property type="entry name" value="DNA_Partitioning_ATPase"/>
</dbReference>
<evidence type="ECO:0000259" key="1">
    <source>
        <dbReference type="Pfam" id="PF01656"/>
    </source>
</evidence>
<dbReference type="CDD" id="cd02042">
    <property type="entry name" value="ParAB_family"/>
    <property type="match status" value="1"/>
</dbReference>
<dbReference type="PIRSF" id="PIRSF009320">
    <property type="entry name" value="Nuc_binding_HP_1000"/>
    <property type="match status" value="1"/>
</dbReference>